<protein>
    <submittedName>
        <fullName evidence="7">Kinase-like protein</fullName>
    </submittedName>
</protein>
<keyword evidence="2 4" id="KW-0547">Nucleotide-binding</keyword>
<dbReference type="InterPro" id="IPR000719">
    <property type="entry name" value="Prot_kinase_dom"/>
</dbReference>
<dbReference type="RefSeq" id="XP_018038172.1">
    <property type="nucleotide sequence ID" value="XM_018173417.1"/>
</dbReference>
<dbReference type="InterPro" id="IPR011009">
    <property type="entry name" value="Kinase-like_dom_sf"/>
</dbReference>
<dbReference type="PRINTS" id="PR00109">
    <property type="entry name" value="TYRKINASE"/>
</dbReference>
<dbReference type="PROSITE" id="PS00107">
    <property type="entry name" value="PROTEIN_KINASE_ATP"/>
    <property type="match status" value="1"/>
</dbReference>
<accession>A0A177CM03</accession>
<dbReference type="PROSITE" id="PS00108">
    <property type="entry name" value="PROTEIN_KINASE_ST"/>
    <property type="match status" value="1"/>
</dbReference>
<dbReference type="GO" id="GO:0004674">
    <property type="term" value="F:protein serine/threonine kinase activity"/>
    <property type="evidence" value="ECO:0007669"/>
    <property type="project" value="UniProtKB-KW"/>
</dbReference>
<evidence type="ECO:0000313" key="8">
    <source>
        <dbReference type="Proteomes" id="UP000077069"/>
    </source>
</evidence>
<evidence type="ECO:0000256" key="2">
    <source>
        <dbReference type="ARBA" id="ARBA00022741"/>
    </source>
</evidence>
<dbReference type="PROSITE" id="PS50011">
    <property type="entry name" value="PROTEIN_KINASE_DOM"/>
    <property type="match status" value="1"/>
</dbReference>
<dbReference type="SMART" id="SM00220">
    <property type="entry name" value="S_TKc"/>
    <property type="match status" value="1"/>
</dbReference>
<dbReference type="Pfam" id="PF00069">
    <property type="entry name" value="Pkinase"/>
    <property type="match status" value="1"/>
</dbReference>
<dbReference type="PANTHER" id="PTHR24347">
    <property type="entry name" value="SERINE/THREONINE-PROTEIN KINASE"/>
    <property type="match status" value="1"/>
</dbReference>
<evidence type="ECO:0000256" key="3">
    <source>
        <dbReference type="ARBA" id="ARBA00022840"/>
    </source>
</evidence>
<keyword evidence="8" id="KW-1185">Reference proteome</keyword>
<keyword evidence="7" id="KW-0808">Transferase</keyword>
<evidence type="ECO:0000256" key="1">
    <source>
        <dbReference type="ARBA" id="ARBA00022527"/>
    </source>
</evidence>
<dbReference type="OrthoDB" id="10252171at2759"/>
<dbReference type="InterPro" id="IPR008271">
    <property type="entry name" value="Ser/Thr_kinase_AS"/>
</dbReference>
<feature type="non-terminal residue" evidence="7">
    <location>
        <position position="178"/>
    </location>
</feature>
<evidence type="ECO:0000256" key="5">
    <source>
        <dbReference type="RuleBase" id="RU000304"/>
    </source>
</evidence>
<evidence type="ECO:0000259" key="6">
    <source>
        <dbReference type="PROSITE" id="PS50011"/>
    </source>
</evidence>
<dbReference type="InterPro" id="IPR001245">
    <property type="entry name" value="Ser-Thr/Tyr_kinase_cat_dom"/>
</dbReference>
<evidence type="ECO:0000256" key="4">
    <source>
        <dbReference type="PROSITE-ProRule" id="PRU10141"/>
    </source>
</evidence>
<dbReference type="GeneID" id="28756903"/>
<comment type="similarity">
    <text evidence="5">Belongs to the protein kinase superfamily.</text>
</comment>
<keyword evidence="3 4" id="KW-0067">ATP-binding</keyword>
<dbReference type="SUPFAM" id="SSF56112">
    <property type="entry name" value="Protein kinase-like (PK-like)"/>
    <property type="match status" value="1"/>
</dbReference>
<dbReference type="InParanoid" id="A0A177CM03"/>
<dbReference type="Gene3D" id="1.10.510.10">
    <property type="entry name" value="Transferase(Phosphotransferase) domain 1"/>
    <property type="match status" value="1"/>
</dbReference>
<proteinExistence type="inferred from homology"/>
<organism evidence="7 8">
    <name type="scientific">Paraphaeosphaeria sporulosa</name>
    <dbReference type="NCBI Taxonomy" id="1460663"/>
    <lineage>
        <taxon>Eukaryota</taxon>
        <taxon>Fungi</taxon>
        <taxon>Dikarya</taxon>
        <taxon>Ascomycota</taxon>
        <taxon>Pezizomycotina</taxon>
        <taxon>Dothideomycetes</taxon>
        <taxon>Pleosporomycetidae</taxon>
        <taxon>Pleosporales</taxon>
        <taxon>Massarineae</taxon>
        <taxon>Didymosphaeriaceae</taxon>
        <taxon>Paraphaeosphaeria</taxon>
    </lineage>
</organism>
<feature type="domain" description="Protein kinase" evidence="6">
    <location>
        <begin position="1"/>
        <end position="178"/>
    </location>
</feature>
<gene>
    <name evidence="7" type="ORF">CC84DRAFT_1046204</name>
</gene>
<dbReference type="AlphaFoldDB" id="A0A177CM03"/>
<dbReference type="GO" id="GO:0005524">
    <property type="term" value="F:ATP binding"/>
    <property type="evidence" value="ECO:0007669"/>
    <property type="project" value="UniProtKB-UniRule"/>
</dbReference>
<dbReference type="EMBL" id="KV441550">
    <property type="protein sequence ID" value="OAG07807.1"/>
    <property type="molecule type" value="Genomic_DNA"/>
</dbReference>
<name>A0A177CM03_9PLEO</name>
<keyword evidence="7" id="KW-0418">Kinase</keyword>
<evidence type="ECO:0000313" key="7">
    <source>
        <dbReference type="EMBL" id="OAG07807.1"/>
    </source>
</evidence>
<reference evidence="7 8" key="1">
    <citation type="submission" date="2016-05" db="EMBL/GenBank/DDBJ databases">
        <title>Comparative analysis of secretome profiles of manganese(II)-oxidizing ascomycete fungi.</title>
        <authorList>
            <consortium name="DOE Joint Genome Institute"/>
            <person name="Zeiner C.A."/>
            <person name="Purvine S.O."/>
            <person name="Zink E.M."/>
            <person name="Wu S."/>
            <person name="Pasa-Tolic L."/>
            <person name="Chaput D.L."/>
            <person name="Haridas S."/>
            <person name="Grigoriev I.V."/>
            <person name="Santelli C.M."/>
            <person name="Hansel C.M."/>
        </authorList>
    </citation>
    <scope>NUCLEOTIDE SEQUENCE [LARGE SCALE GENOMIC DNA]</scope>
    <source>
        <strain evidence="7 8">AP3s5-JAC2a</strain>
    </source>
</reference>
<dbReference type="InterPro" id="IPR017441">
    <property type="entry name" value="Protein_kinase_ATP_BS"/>
</dbReference>
<dbReference type="Proteomes" id="UP000077069">
    <property type="component" value="Unassembled WGS sequence"/>
</dbReference>
<feature type="non-terminal residue" evidence="7">
    <location>
        <position position="1"/>
    </location>
</feature>
<feature type="binding site" evidence="4">
    <location>
        <position position="25"/>
    </location>
    <ligand>
        <name>ATP</name>
        <dbReference type="ChEBI" id="CHEBI:30616"/>
    </ligand>
</feature>
<sequence length="178" mass="20609">IGSGEFGTVYRSVNVSTGVIYAAKKFLRNGKGHRERWDREVALLRNISHDHIVKFEDYDTERKWPRLIMEYLPLGNLAEHMPITEWETVTLLCQGLKALDYLHSRKIMHRDLKPENILVQCREPANFCIKIADFGLARDGSFLKTVCGTRLYAAPEIWQNRPYTSKVDIWSLGLIAFQ</sequence>
<dbReference type="STRING" id="1460663.A0A177CM03"/>
<keyword evidence="1 5" id="KW-0723">Serine/threonine-protein kinase</keyword>